<dbReference type="Proteomes" id="UP000824890">
    <property type="component" value="Unassembled WGS sequence"/>
</dbReference>
<proteinExistence type="predicted"/>
<dbReference type="EMBL" id="JAGKQM010000004">
    <property type="protein sequence ID" value="KAH0928716.1"/>
    <property type="molecule type" value="Genomic_DNA"/>
</dbReference>
<sequence length="120" mass="13102">MSTESACGWSVPSLTGNLSIDLSLGFRPEVCWARRVQMRLLSGGSSLYHHCVSWSHPDPPCSCEIMWLVLSRGYVWEASSFGVVGRVLEVSVAAREGSRDSIRVSLVSMSPRVGFLIVAT</sequence>
<accession>A0ABQ8DJR1</accession>
<feature type="non-terminal residue" evidence="1">
    <location>
        <position position="120"/>
    </location>
</feature>
<comment type="caution">
    <text evidence="1">The sequence shown here is derived from an EMBL/GenBank/DDBJ whole genome shotgun (WGS) entry which is preliminary data.</text>
</comment>
<gene>
    <name evidence="1" type="ORF">HID58_014443</name>
</gene>
<protein>
    <submittedName>
        <fullName evidence="1">Uncharacterized protein</fullName>
    </submittedName>
</protein>
<reference evidence="1 2" key="1">
    <citation type="submission" date="2021-05" db="EMBL/GenBank/DDBJ databases">
        <title>Genome Assembly of Synthetic Allotetraploid Brassica napus Reveals Homoeologous Exchanges between Subgenomes.</title>
        <authorList>
            <person name="Davis J.T."/>
        </authorList>
    </citation>
    <scope>NUCLEOTIDE SEQUENCE [LARGE SCALE GENOMIC DNA]</scope>
    <source>
        <strain evidence="2">cv. Da-Ae</strain>
        <tissue evidence="1">Seedling</tissue>
    </source>
</reference>
<evidence type="ECO:0000313" key="1">
    <source>
        <dbReference type="EMBL" id="KAH0928716.1"/>
    </source>
</evidence>
<keyword evidence="2" id="KW-1185">Reference proteome</keyword>
<evidence type="ECO:0000313" key="2">
    <source>
        <dbReference type="Proteomes" id="UP000824890"/>
    </source>
</evidence>
<organism evidence="1 2">
    <name type="scientific">Brassica napus</name>
    <name type="common">Rape</name>
    <dbReference type="NCBI Taxonomy" id="3708"/>
    <lineage>
        <taxon>Eukaryota</taxon>
        <taxon>Viridiplantae</taxon>
        <taxon>Streptophyta</taxon>
        <taxon>Embryophyta</taxon>
        <taxon>Tracheophyta</taxon>
        <taxon>Spermatophyta</taxon>
        <taxon>Magnoliopsida</taxon>
        <taxon>eudicotyledons</taxon>
        <taxon>Gunneridae</taxon>
        <taxon>Pentapetalae</taxon>
        <taxon>rosids</taxon>
        <taxon>malvids</taxon>
        <taxon>Brassicales</taxon>
        <taxon>Brassicaceae</taxon>
        <taxon>Brassiceae</taxon>
        <taxon>Brassica</taxon>
    </lineage>
</organism>
<name>A0ABQ8DJR1_BRANA</name>